<gene>
    <name evidence="4" type="primary">sbcD</name>
    <name evidence="6" type="ORF">DB313_04350</name>
</gene>
<dbReference type="EMBL" id="CP028884">
    <property type="protein sequence ID" value="AYE36674.1"/>
    <property type="molecule type" value="Genomic_DNA"/>
</dbReference>
<keyword evidence="4" id="KW-0233">DNA recombination</keyword>
<evidence type="ECO:0000256" key="2">
    <source>
        <dbReference type="ARBA" id="ARBA00022801"/>
    </source>
</evidence>
<evidence type="ECO:0000256" key="1">
    <source>
        <dbReference type="ARBA" id="ARBA00022722"/>
    </source>
</evidence>
<evidence type="ECO:0000256" key="4">
    <source>
        <dbReference type="RuleBase" id="RU363069"/>
    </source>
</evidence>
<dbReference type="NCBIfam" id="TIGR00619">
    <property type="entry name" value="sbcd"/>
    <property type="match status" value="1"/>
</dbReference>
<name>A0A386PM36_9SPIR</name>
<dbReference type="GO" id="GO:0004519">
    <property type="term" value="F:endonuclease activity"/>
    <property type="evidence" value="ECO:0007669"/>
    <property type="project" value="UniProtKB-KW"/>
</dbReference>
<keyword evidence="4" id="KW-0235">DNA replication</keyword>
<comment type="function">
    <text evidence="4">SbcCD cleaves DNA hairpin structures. These structures can inhibit DNA replication and are intermediates in certain DNA recombination reactions. The complex acts as a 3'-&gt;5' double strand exonuclease that can open hairpins. It also has a 5' single-strand endonuclease activity.</text>
</comment>
<reference evidence="6 7" key="1">
    <citation type="journal article" date="2018" name="Infect. Genet. Evol.">
        <title>Genome-wide analysis of Borrelia turcica and 'Candidatus Borrelia tachyglossi' shows relapsing fever-like genomes with unique genomic links to Lyme disease Borrelia.</title>
        <authorList>
            <person name="Gofton A.W."/>
            <person name="Margos G."/>
            <person name="Fingerle V."/>
            <person name="Hepner S."/>
            <person name="Loh S.M."/>
            <person name="Ryan U."/>
            <person name="Irwin P."/>
            <person name="Oskam C.L."/>
        </authorList>
    </citation>
    <scope>NUCLEOTIDE SEQUENCE [LARGE SCALE GENOMIC DNA]</scope>
    <source>
        <strain evidence="6 7">IST7</strain>
    </source>
</reference>
<dbReference type="Pfam" id="PF00149">
    <property type="entry name" value="Metallophos"/>
    <property type="match status" value="1"/>
</dbReference>
<dbReference type="CDD" id="cd00840">
    <property type="entry name" value="MPP_Mre11_N"/>
    <property type="match status" value="1"/>
</dbReference>
<comment type="similarity">
    <text evidence="4">Belongs to the SbcD family.</text>
</comment>
<feature type="domain" description="Calcineurin-like phosphoesterase" evidence="5">
    <location>
        <begin position="5"/>
        <end position="227"/>
    </location>
</feature>
<dbReference type="InterPro" id="IPR041796">
    <property type="entry name" value="Mre11_N"/>
</dbReference>
<keyword evidence="2 4" id="KW-0378">Hydrolase</keyword>
<protein>
    <recommendedName>
        <fullName evidence="4">Nuclease SbcCD subunit D</fullName>
    </recommendedName>
</protein>
<organism evidence="6 7">
    <name type="scientific">Borrelia turcica IST7</name>
    <dbReference type="NCBI Taxonomy" id="1104446"/>
    <lineage>
        <taxon>Bacteria</taxon>
        <taxon>Pseudomonadati</taxon>
        <taxon>Spirochaetota</taxon>
        <taxon>Spirochaetia</taxon>
        <taxon>Spirochaetales</taxon>
        <taxon>Borreliaceae</taxon>
        <taxon>Borrelia</taxon>
    </lineage>
</organism>
<dbReference type="PANTHER" id="PTHR30337:SF0">
    <property type="entry name" value="NUCLEASE SBCCD SUBUNIT D"/>
    <property type="match status" value="1"/>
</dbReference>
<dbReference type="RefSeq" id="WP_120104594.1">
    <property type="nucleotide sequence ID" value="NZ_CP028884.1"/>
</dbReference>
<sequence length="410" mass="47990">MNSYRALHTSDWHIGKKIGHFSRIDEQQKFLNFLLEFVKNEKIDLLLIAGDIYDSKRPGLEEQKLINDFFYELSFTSCKWCVLIAGNHDKKEYFSINKKIFSRFNFFLITEDELVDQVIFLKDGGDVQFIIVCIPHINERLILNQDYGDMELNSDVFLRKLEYAYRDKIANIVNSLDDKYHSVPKILIAHSFFCSRRSVSSIGNSSILPVSVFGDSFSYVALGHLHDFRKLKANVVYSGSPIQYSFDENKRKYINILLFNDSKLVSQDKVLLPVFGELHFLQGSFNEVVSGLYKIKRKLSCLCYLKIELKERIEAEFEEQIYSLAKSSLIKIFDIYYQLLNLEENSAEQGKKLISKDEVLSRDEKYFFQEKLKRDIINGFRRGSRFKEEELIALFEEILLKGRAGEYENK</sequence>
<keyword evidence="4" id="KW-0255">Endonuclease</keyword>
<dbReference type="InterPro" id="IPR004593">
    <property type="entry name" value="SbcD"/>
</dbReference>
<dbReference type="OrthoDB" id="9773856at2"/>
<dbReference type="SUPFAM" id="SSF56300">
    <property type="entry name" value="Metallo-dependent phosphatases"/>
    <property type="match status" value="1"/>
</dbReference>
<keyword evidence="3 4" id="KW-0269">Exonuclease</keyword>
<evidence type="ECO:0000313" key="7">
    <source>
        <dbReference type="Proteomes" id="UP000275571"/>
    </source>
</evidence>
<dbReference type="AlphaFoldDB" id="A0A386PM36"/>
<accession>A0A386PM36</accession>
<dbReference type="InterPro" id="IPR050535">
    <property type="entry name" value="DNA_Repair-Maintenance_Comp"/>
</dbReference>
<dbReference type="KEGG" id="btur:DB313_04350"/>
<dbReference type="PANTHER" id="PTHR30337">
    <property type="entry name" value="COMPONENT OF ATP-DEPENDENT DSDNA EXONUCLEASE"/>
    <property type="match status" value="1"/>
</dbReference>
<dbReference type="InterPro" id="IPR004843">
    <property type="entry name" value="Calcineurin-like_PHP"/>
</dbReference>
<dbReference type="GO" id="GO:0006310">
    <property type="term" value="P:DNA recombination"/>
    <property type="evidence" value="ECO:0007669"/>
    <property type="project" value="UniProtKB-KW"/>
</dbReference>
<evidence type="ECO:0000259" key="5">
    <source>
        <dbReference type="Pfam" id="PF00149"/>
    </source>
</evidence>
<dbReference type="Gene3D" id="3.60.21.10">
    <property type="match status" value="1"/>
</dbReference>
<keyword evidence="1 4" id="KW-0540">Nuclease</keyword>
<dbReference type="InterPro" id="IPR029052">
    <property type="entry name" value="Metallo-depent_PP-like"/>
</dbReference>
<evidence type="ECO:0000256" key="3">
    <source>
        <dbReference type="ARBA" id="ARBA00022839"/>
    </source>
</evidence>
<evidence type="ECO:0000313" key="6">
    <source>
        <dbReference type="EMBL" id="AYE36674.1"/>
    </source>
</evidence>
<dbReference type="Proteomes" id="UP000275571">
    <property type="component" value="Chromosome"/>
</dbReference>
<comment type="subunit">
    <text evidence="4">Heterodimer of SbcC and SbcD.</text>
</comment>
<dbReference type="GO" id="GO:0008408">
    <property type="term" value="F:3'-5' exonuclease activity"/>
    <property type="evidence" value="ECO:0007669"/>
    <property type="project" value="InterPro"/>
</dbReference>
<keyword evidence="7" id="KW-1185">Reference proteome</keyword>
<proteinExistence type="inferred from homology"/>
<dbReference type="GO" id="GO:0006260">
    <property type="term" value="P:DNA replication"/>
    <property type="evidence" value="ECO:0007669"/>
    <property type="project" value="UniProtKB-KW"/>
</dbReference>